<dbReference type="GO" id="GO:0019277">
    <property type="term" value="P:UDP-N-acetylgalactosamine biosynthetic process"/>
    <property type="evidence" value="ECO:0007669"/>
    <property type="project" value="InterPro"/>
</dbReference>
<keyword evidence="5 12" id="KW-0808">Transferase</keyword>
<feature type="binding site" evidence="12">
    <location>
        <position position="97"/>
    </location>
    <ligand>
        <name>UDP-N-acetyl-alpha-D-glucosamine</name>
        <dbReference type="ChEBI" id="CHEBI:57705"/>
    </ligand>
</feature>
<proteinExistence type="inferred from homology"/>
<dbReference type="Gene3D" id="3.65.10.10">
    <property type="entry name" value="Enolpyruvate transferase domain"/>
    <property type="match status" value="2"/>
</dbReference>
<dbReference type="GO" id="GO:0051301">
    <property type="term" value="P:cell division"/>
    <property type="evidence" value="ECO:0007669"/>
    <property type="project" value="UniProtKB-KW"/>
</dbReference>
<feature type="binding site" evidence="12">
    <location>
        <begin position="22"/>
        <end position="23"/>
    </location>
    <ligand>
        <name>phosphoenolpyruvate</name>
        <dbReference type="ChEBI" id="CHEBI:58702"/>
    </ligand>
</feature>
<comment type="catalytic activity">
    <reaction evidence="11 12">
        <text>phosphoenolpyruvate + UDP-N-acetyl-alpha-D-glucosamine = UDP-N-acetyl-3-O-(1-carboxyvinyl)-alpha-D-glucosamine + phosphate</text>
        <dbReference type="Rhea" id="RHEA:18681"/>
        <dbReference type="ChEBI" id="CHEBI:43474"/>
        <dbReference type="ChEBI" id="CHEBI:57705"/>
        <dbReference type="ChEBI" id="CHEBI:58702"/>
        <dbReference type="ChEBI" id="CHEBI:68483"/>
        <dbReference type="EC" id="2.5.1.7"/>
    </reaction>
</comment>
<keyword evidence="8 12" id="KW-0131">Cell cycle</keyword>
<evidence type="ECO:0000313" key="16">
    <source>
        <dbReference type="Proteomes" id="UP000028013"/>
    </source>
</evidence>
<evidence type="ECO:0000256" key="4">
    <source>
        <dbReference type="ARBA" id="ARBA00022618"/>
    </source>
</evidence>
<reference evidence="14 16" key="1">
    <citation type="submission" date="2014-04" db="EMBL/GenBank/DDBJ databases">
        <authorList>
            <person name="Sears C."/>
            <person name="Carroll K."/>
            <person name="Sack B.R."/>
            <person name="Qadri F."/>
            <person name="Myers L.L."/>
            <person name="Chung G.-T."/>
            <person name="Escheverria P."/>
            <person name="Fraser C.M."/>
            <person name="Sadzewicz L."/>
            <person name="Shefchek K.A."/>
            <person name="Tallon L."/>
            <person name="Das S.P."/>
            <person name="Daugherty S."/>
            <person name="Mongodin E.F."/>
        </authorList>
    </citation>
    <scope>NUCLEOTIDE SEQUENCE [LARGE SCALE GENOMIC DNA]</scope>
    <source>
        <strain evidence="14 16">3978 T3 ii</strain>
    </source>
</reference>
<keyword evidence="3 12" id="KW-0963">Cytoplasm</keyword>
<keyword evidence="4 12" id="KW-0132">Cell division</keyword>
<feature type="active site" description="Proton donor" evidence="12">
    <location>
        <position position="121"/>
    </location>
</feature>
<comment type="caution">
    <text evidence="12">Lacks conserved residue(s) required for the propagation of feature annotation.</text>
</comment>
<comment type="subcellular location">
    <subcellularLocation>
        <location evidence="1 12">Cytoplasm</location>
    </subcellularLocation>
</comment>
<evidence type="ECO:0000259" key="13">
    <source>
        <dbReference type="Pfam" id="PF00275"/>
    </source>
</evidence>
<feature type="binding site" evidence="12">
    <location>
        <position position="341"/>
    </location>
    <ligand>
        <name>UDP-N-acetyl-alpha-D-glucosamine</name>
        <dbReference type="ChEBI" id="CHEBI:57705"/>
    </ligand>
</feature>
<evidence type="ECO:0000313" key="15">
    <source>
        <dbReference type="EMBL" id="KDS55080.1"/>
    </source>
</evidence>
<dbReference type="GO" id="GO:0071555">
    <property type="term" value="P:cell wall organization"/>
    <property type="evidence" value="ECO:0007669"/>
    <property type="project" value="UniProtKB-KW"/>
</dbReference>
<evidence type="ECO:0000256" key="8">
    <source>
        <dbReference type="ARBA" id="ARBA00023306"/>
    </source>
</evidence>
<evidence type="ECO:0000256" key="5">
    <source>
        <dbReference type="ARBA" id="ARBA00022679"/>
    </source>
</evidence>
<evidence type="ECO:0000256" key="10">
    <source>
        <dbReference type="ARBA" id="ARBA00038367"/>
    </source>
</evidence>
<evidence type="ECO:0000256" key="1">
    <source>
        <dbReference type="ARBA" id="ARBA00004496"/>
    </source>
</evidence>
<keyword evidence="6 12" id="KW-0133">Cell shape</keyword>
<name>A0A078RZP3_BACUN</name>
<accession>A0A078RZP3</accession>
<dbReference type="PANTHER" id="PTHR43783">
    <property type="entry name" value="UDP-N-ACETYLGLUCOSAMINE 1-CARBOXYVINYLTRANSFERASE"/>
    <property type="match status" value="1"/>
</dbReference>
<dbReference type="SUPFAM" id="SSF55205">
    <property type="entry name" value="EPT/RTPC-like"/>
    <property type="match status" value="1"/>
</dbReference>
<comment type="function">
    <text evidence="12">Cell wall formation. Adds enolpyruvyl to UDP-N-acetylglucosamine.</text>
</comment>
<feature type="binding site" evidence="12">
    <location>
        <position position="319"/>
    </location>
    <ligand>
        <name>UDP-N-acetyl-alpha-D-glucosamine</name>
        <dbReference type="ChEBI" id="CHEBI:57705"/>
    </ligand>
</feature>
<evidence type="ECO:0000256" key="3">
    <source>
        <dbReference type="ARBA" id="ARBA00022490"/>
    </source>
</evidence>
<organism evidence="14">
    <name type="scientific">Bacteroides uniformis str. 3978 T3 ii</name>
    <dbReference type="NCBI Taxonomy" id="1339349"/>
    <lineage>
        <taxon>Bacteria</taxon>
        <taxon>Pseudomonadati</taxon>
        <taxon>Bacteroidota</taxon>
        <taxon>Bacteroidia</taxon>
        <taxon>Bacteroidales</taxon>
        <taxon>Bacteroidaceae</taxon>
        <taxon>Bacteroides</taxon>
    </lineage>
</organism>
<dbReference type="InterPro" id="IPR013792">
    <property type="entry name" value="RNA3'P_cycl/enolpyr_Trfase_a/b"/>
</dbReference>
<dbReference type="NCBIfam" id="TIGR01072">
    <property type="entry name" value="murA"/>
    <property type="match status" value="1"/>
</dbReference>
<dbReference type="CDD" id="cd01555">
    <property type="entry name" value="UdpNAET"/>
    <property type="match status" value="1"/>
</dbReference>
<evidence type="ECO:0000313" key="14">
    <source>
        <dbReference type="EMBL" id="KDS50803.1"/>
    </source>
</evidence>
<dbReference type="NCBIfam" id="NF006873">
    <property type="entry name" value="PRK09369.1"/>
    <property type="match status" value="1"/>
</dbReference>
<sequence length="435" mass="47709">MASFVIEGGHRLSGDIYPQGAKNEVLQIICATLLTAEEVTVHNIPDILDVNNLIQLMRDMGVSVSKKGIDTYSFQAANIDFAYLESDAFLKKCSSLRGSVMLVGPMVARFGKAMISKPGGDKIGRRRLDTHFIGIQNLGADFVYNEERGIYEISAKQLHGSYMLLDEASVTGTANIVMAAVLAKGKTTIYNAACEPYVQQLCRMLNRMGAKIEGIASNLLTIEGVDELHGTEHTILPDMIEVGSFIGMAAMTRSELTIKNVSYENLGIIPDSFRRLGIKMEQWGDDIYVPAQETYQIEYFIDGSIMTIADAPWPGLTPDLLSVLLVVATQAKGSVLIHQKMFESRLFFVDKLIDMGAQIILCDPHRAVVIGHDHGFKLRGGNMTSPDIRAGIALLIAAMSADGISRIHNIEQIDRGYQNIEGRLNALGARITRIE</sequence>
<protein>
    <recommendedName>
        <fullName evidence="12">UDP-N-acetylglucosamine 1-carboxyvinyltransferase</fullName>
        <ecNumber evidence="12">2.5.1.7</ecNumber>
    </recommendedName>
    <alternativeName>
        <fullName evidence="12">Enoylpyruvate transferase</fullName>
    </alternativeName>
    <alternativeName>
        <fullName evidence="12">UDP-N-acetylglucosamine enolpyruvyl transferase</fullName>
        <shortName evidence="12">EPT</shortName>
    </alternativeName>
</protein>
<evidence type="ECO:0000256" key="6">
    <source>
        <dbReference type="ARBA" id="ARBA00022960"/>
    </source>
</evidence>
<dbReference type="UniPathway" id="UPA00219"/>
<dbReference type="GO" id="GO:0009252">
    <property type="term" value="P:peptidoglycan biosynthetic process"/>
    <property type="evidence" value="ECO:0007669"/>
    <property type="project" value="UniProtKB-UniRule"/>
</dbReference>
<dbReference type="HAMAP" id="MF_00111">
    <property type="entry name" value="MurA"/>
    <property type="match status" value="1"/>
</dbReference>
<gene>
    <name evidence="12" type="primary">murA</name>
    <name evidence="14" type="ORF">M094_1734</name>
    <name evidence="15" type="ORF">M094_4245</name>
</gene>
<comment type="similarity">
    <text evidence="10 12">Belongs to the EPSP synthase family. MurA subfamily.</text>
</comment>
<feature type="domain" description="Enolpyruvate transferase" evidence="13">
    <location>
        <begin position="7"/>
        <end position="423"/>
    </location>
</feature>
<evidence type="ECO:0000256" key="11">
    <source>
        <dbReference type="ARBA" id="ARBA00047527"/>
    </source>
</evidence>
<dbReference type="RefSeq" id="WP_035449077.1">
    <property type="nucleotide sequence ID" value="NZ_JNHN01000118.1"/>
</dbReference>
<keyword evidence="7 12" id="KW-0573">Peptidoglycan synthesis</keyword>
<evidence type="ECO:0000256" key="12">
    <source>
        <dbReference type="HAMAP-Rule" id="MF_00111"/>
    </source>
</evidence>
<evidence type="ECO:0000256" key="7">
    <source>
        <dbReference type="ARBA" id="ARBA00022984"/>
    </source>
</evidence>
<dbReference type="InterPro" id="IPR036968">
    <property type="entry name" value="Enolpyruvate_Tfrase_sf"/>
</dbReference>
<dbReference type="AlphaFoldDB" id="A0A078RZP3"/>
<dbReference type="GO" id="GO:0008360">
    <property type="term" value="P:regulation of cell shape"/>
    <property type="evidence" value="ECO:0007669"/>
    <property type="project" value="UniProtKB-KW"/>
</dbReference>
<keyword evidence="9 12" id="KW-0961">Cell wall biogenesis/degradation</keyword>
<dbReference type="EC" id="2.5.1.7" evidence="12"/>
<dbReference type="PANTHER" id="PTHR43783:SF1">
    <property type="entry name" value="UDP-N-ACETYLGLUCOSAMINE 1-CARBOXYVINYLTRANSFERASE"/>
    <property type="match status" value="1"/>
</dbReference>
<evidence type="ECO:0000256" key="2">
    <source>
        <dbReference type="ARBA" id="ARBA00004752"/>
    </source>
</evidence>
<dbReference type="GO" id="GO:0008760">
    <property type="term" value="F:UDP-N-acetylglucosamine 1-carboxyvinyltransferase activity"/>
    <property type="evidence" value="ECO:0007669"/>
    <property type="project" value="UniProtKB-UniRule"/>
</dbReference>
<comment type="caution">
    <text evidence="14">The sequence shown here is derived from an EMBL/GenBank/DDBJ whole genome shotgun (WGS) entry which is preliminary data.</text>
</comment>
<dbReference type="EMBL" id="JNHN01000118">
    <property type="protein sequence ID" value="KDS55080.1"/>
    <property type="molecule type" value="Genomic_DNA"/>
</dbReference>
<dbReference type="SMR" id="A0A078RZP3"/>
<dbReference type="PATRIC" id="fig|1339349.3.peg.1032"/>
<dbReference type="Proteomes" id="UP000028013">
    <property type="component" value="Unassembled WGS sequence"/>
</dbReference>
<comment type="pathway">
    <text evidence="2 12">Cell wall biogenesis; peptidoglycan biosynthesis.</text>
</comment>
<dbReference type="InterPro" id="IPR005750">
    <property type="entry name" value="UDP_GlcNAc_COvinyl_MurA"/>
</dbReference>
<dbReference type="GO" id="GO:0005737">
    <property type="term" value="C:cytoplasm"/>
    <property type="evidence" value="ECO:0007669"/>
    <property type="project" value="UniProtKB-SubCell"/>
</dbReference>
<dbReference type="EMBL" id="JNHN01000174">
    <property type="protein sequence ID" value="KDS50803.1"/>
    <property type="molecule type" value="Genomic_DNA"/>
</dbReference>
<dbReference type="InterPro" id="IPR050068">
    <property type="entry name" value="MurA_subfamily"/>
</dbReference>
<dbReference type="InterPro" id="IPR001986">
    <property type="entry name" value="Enolpyruvate_Tfrase_dom"/>
</dbReference>
<evidence type="ECO:0000256" key="9">
    <source>
        <dbReference type="ARBA" id="ARBA00023316"/>
    </source>
</evidence>
<dbReference type="Pfam" id="PF00275">
    <property type="entry name" value="EPSP_synthase"/>
    <property type="match status" value="1"/>
</dbReference>